<keyword evidence="2 7" id="KW-0489">Methyltransferase</keyword>
<accession>A0A1X3D5Z3</accession>
<evidence type="ECO:0000313" key="9">
    <source>
        <dbReference type="Proteomes" id="UP000193303"/>
    </source>
</evidence>
<comment type="catalytic activity">
    <reaction evidence="6">
        <text>a 2'-deoxycytidine in DNA + S-adenosyl-L-methionine = a 5-methyl-2'-deoxycytidine in DNA + S-adenosyl-L-homocysteine + H(+)</text>
        <dbReference type="Rhea" id="RHEA:13681"/>
        <dbReference type="Rhea" id="RHEA-COMP:11369"/>
        <dbReference type="Rhea" id="RHEA-COMP:11370"/>
        <dbReference type="ChEBI" id="CHEBI:15378"/>
        <dbReference type="ChEBI" id="CHEBI:57856"/>
        <dbReference type="ChEBI" id="CHEBI:59789"/>
        <dbReference type="ChEBI" id="CHEBI:85452"/>
        <dbReference type="ChEBI" id="CHEBI:85454"/>
        <dbReference type="EC" id="2.1.1.37"/>
    </reaction>
</comment>
<feature type="active site" evidence="7">
    <location>
        <position position="87"/>
    </location>
</feature>
<evidence type="ECO:0000256" key="3">
    <source>
        <dbReference type="ARBA" id="ARBA00022679"/>
    </source>
</evidence>
<evidence type="ECO:0000256" key="1">
    <source>
        <dbReference type="ARBA" id="ARBA00011975"/>
    </source>
</evidence>
<evidence type="ECO:0000256" key="7">
    <source>
        <dbReference type="PROSITE-ProRule" id="PRU01016"/>
    </source>
</evidence>
<dbReference type="GO" id="GO:0003677">
    <property type="term" value="F:DNA binding"/>
    <property type="evidence" value="ECO:0007669"/>
    <property type="project" value="TreeGrafter"/>
</dbReference>
<evidence type="ECO:0000256" key="4">
    <source>
        <dbReference type="ARBA" id="ARBA00022691"/>
    </source>
</evidence>
<dbReference type="Pfam" id="PF00145">
    <property type="entry name" value="DNA_methylase"/>
    <property type="match status" value="3"/>
</dbReference>
<keyword evidence="5" id="KW-0680">Restriction system</keyword>
<dbReference type="PANTHER" id="PTHR10629:SF52">
    <property type="entry name" value="DNA (CYTOSINE-5)-METHYLTRANSFERASE 1"/>
    <property type="match status" value="1"/>
</dbReference>
<keyword evidence="3 7" id="KW-0808">Transferase</keyword>
<evidence type="ECO:0000256" key="5">
    <source>
        <dbReference type="ARBA" id="ARBA00022747"/>
    </source>
</evidence>
<dbReference type="PROSITE" id="PS51679">
    <property type="entry name" value="SAM_MT_C5"/>
    <property type="match status" value="1"/>
</dbReference>
<dbReference type="InterPro" id="IPR029063">
    <property type="entry name" value="SAM-dependent_MTases_sf"/>
</dbReference>
<dbReference type="InterPro" id="IPR001525">
    <property type="entry name" value="C5_MeTfrase"/>
</dbReference>
<dbReference type="AlphaFoldDB" id="A0A1X3D5Z3"/>
<keyword evidence="4 7" id="KW-0949">S-adenosyl-L-methionine</keyword>
<gene>
    <name evidence="8" type="ORF">BV912_12305</name>
</gene>
<evidence type="ECO:0000256" key="2">
    <source>
        <dbReference type="ARBA" id="ARBA00022603"/>
    </source>
</evidence>
<sequence>MTKQYTLDLRYKQIGDLFAGGGGASCAIEQATGLYVDFAVNHDEQAISMHTANHPQTIHYQTDVYEVDPYEACRGRPVGLLHLSPDCTHHSQAAGGQPRDNATRSLSWAGKRWAAQVRPDVITLENVEQITRWGRLVAKRDKATGRVIKLDKTVAAPGERVPVQQQYLVPDPKHAGERWRKFVRELEKLGYVVEWRTLIAADYGAPTTRKRLFMVARRDGRPIVWPEPTHHKNPKKGQKKWKAAAGCIDWSVSGKSIFNREKPLAEATMRRIAKGIKKFVLDNPEPFIVKFSGGSTSGGNPERPAGRAHALGVAVSALAPIISHYHAPKNNECRASDMSAPLKTQTTENRHGLVSAVLVNAAHGEGSGRTKRRGIGSRDITDALGTVTASGSGGHAVAAAYLMQANGGFNTVHGKDATEPMTTITNSGSQQQLVSACLIRQFGASTGSDIAAPMGTVMTDGGGGKTSLAVCELGDTEERALRVASFLINYYGNGDARNLSAPLDTITTKDKLALVTVYVKGVPHYIVDITLRMLLPKELYKAQGFPDDYVFDRDHTGKPLTKTAQVRMCGNSVSPPPMAALIRANYNPDAMFRYEKQAA</sequence>
<dbReference type="Gene3D" id="3.90.120.10">
    <property type="entry name" value="DNA Methylase, subunit A, domain 2"/>
    <property type="match status" value="1"/>
</dbReference>
<name>A0A1X3D5Z3_9NEIS</name>
<protein>
    <recommendedName>
        <fullName evidence="1">DNA (cytosine-5-)-methyltransferase</fullName>
        <ecNumber evidence="1">2.1.1.37</ecNumber>
    </recommendedName>
</protein>
<evidence type="ECO:0000256" key="6">
    <source>
        <dbReference type="ARBA" id="ARBA00047422"/>
    </source>
</evidence>
<reference evidence="9" key="1">
    <citation type="submission" date="2017-01" db="EMBL/GenBank/DDBJ databases">
        <authorList>
            <person name="Mah S.A."/>
            <person name="Swanson W.J."/>
            <person name="Moy G.W."/>
            <person name="Vacquier V.D."/>
        </authorList>
    </citation>
    <scope>NUCLEOTIDE SEQUENCE [LARGE SCALE GENOMIC DNA]</scope>
    <source>
        <strain evidence="9">124861</strain>
    </source>
</reference>
<comment type="similarity">
    <text evidence="7">Belongs to the class I-like SAM-binding methyltransferase superfamily. C5-methyltransferase family.</text>
</comment>
<dbReference type="EMBL" id="MTAB01000053">
    <property type="protein sequence ID" value="OSI14927.1"/>
    <property type="molecule type" value="Genomic_DNA"/>
</dbReference>
<organism evidence="8 9">
    <name type="scientific">Neisseria dumasiana</name>
    <dbReference type="NCBI Taxonomy" id="1931275"/>
    <lineage>
        <taxon>Bacteria</taxon>
        <taxon>Pseudomonadati</taxon>
        <taxon>Pseudomonadota</taxon>
        <taxon>Betaproteobacteria</taxon>
        <taxon>Neisseriales</taxon>
        <taxon>Neisseriaceae</taxon>
        <taxon>Neisseria</taxon>
    </lineage>
</organism>
<dbReference type="GO" id="GO:0044027">
    <property type="term" value="P:negative regulation of gene expression via chromosomal CpG island methylation"/>
    <property type="evidence" value="ECO:0007669"/>
    <property type="project" value="TreeGrafter"/>
</dbReference>
<dbReference type="PANTHER" id="PTHR10629">
    <property type="entry name" value="CYTOSINE-SPECIFIC METHYLTRANSFERASE"/>
    <property type="match status" value="1"/>
</dbReference>
<dbReference type="OrthoDB" id="9813719at2"/>
<dbReference type="Proteomes" id="UP000193303">
    <property type="component" value="Unassembled WGS sequence"/>
</dbReference>
<proteinExistence type="inferred from homology"/>
<dbReference type="GO" id="GO:0032259">
    <property type="term" value="P:methylation"/>
    <property type="evidence" value="ECO:0007669"/>
    <property type="project" value="UniProtKB-KW"/>
</dbReference>
<dbReference type="SUPFAM" id="SSF53335">
    <property type="entry name" value="S-adenosyl-L-methionine-dependent methyltransferases"/>
    <property type="match status" value="1"/>
</dbReference>
<evidence type="ECO:0000313" key="8">
    <source>
        <dbReference type="EMBL" id="OSI14927.1"/>
    </source>
</evidence>
<dbReference type="GO" id="GO:0009307">
    <property type="term" value="P:DNA restriction-modification system"/>
    <property type="evidence" value="ECO:0007669"/>
    <property type="project" value="UniProtKB-KW"/>
</dbReference>
<dbReference type="EC" id="2.1.1.37" evidence="1"/>
<dbReference type="InterPro" id="IPR050390">
    <property type="entry name" value="C5-Methyltransferase"/>
</dbReference>
<dbReference type="GO" id="GO:0003886">
    <property type="term" value="F:DNA (cytosine-5-)-methyltransferase activity"/>
    <property type="evidence" value="ECO:0007669"/>
    <property type="project" value="UniProtKB-EC"/>
</dbReference>
<dbReference type="Gene3D" id="3.40.50.150">
    <property type="entry name" value="Vaccinia Virus protein VP39"/>
    <property type="match status" value="1"/>
</dbReference>
<comment type="caution">
    <text evidence="8">The sequence shown here is derived from an EMBL/GenBank/DDBJ whole genome shotgun (WGS) entry which is preliminary data.</text>
</comment>